<gene>
    <name evidence="1" type="ORF">FN846DRAFT_892998</name>
</gene>
<accession>A0A5J5ENA9</accession>
<protein>
    <submittedName>
        <fullName evidence="1">Uncharacterized protein</fullName>
    </submittedName>
</protein>
<proteinExistence type="predicted"/>
<reference evidence="1 2" key="1">
    <citation type="submission" date="2019-09" db="EMBL/GenBank/DDBJ databases">
        <title>Draft genome of the ectomycorrhizal ascomycete Sphaerosporella brunnea.</title>
        <authorList>
            <consortium name="DOE Joint Genome Institute"/>
            <person name="Benucci G.M."/>
            <person name="Marozzi G."/>
            <person name="Antonielli L."/>
            <person name="Sanchez S."/>
            <person name="Marco P."/>
            <person name="Wang X."/>
            <person name="Falini L.B."/>
            <person name="Barry K."/>
            <person name="Haridas S."/>
            <person name="Lipzen A."/>
            <person name="Labutti K."/>
            <person name="Grigoriev I.V."/>
            <person name="Murat C."/>
            <person name="Martin F."/>
            <person name="Albertini E."/>
            <person name="Donnini D."/>
            <person name="Bonito G."/>
        </authorList>
    </citation>
    <scope>NUCLEOTIDE SEQUENCE [LARGE SCALE GENOMIC DNA]</scope>
    <source>
        <strain evidence="1 2">Sb_GMNB300</strain>
    </source>
</reference>
<sequence>MADMSATYRVFGLARPRTRDVQFHLQLARFIVAQNWFIAYYPRRPGHGTAQQWAVVLTMAFNALRLDLTYPSLFSGVQVVLDGNKLYQFGTAMCSLGMRSQRRRVNPDGVPAALDPQTVLILPAQPLSPGLAHTVEERFVWDYERRDLFFLVERDAFLAAKVRTAVSEMLLDWERWTDGVSARVLTVLDRQVLPVVQPRPPRLLVDHPLADLEIALNYRLNRLWEMLDQLPRSVVAHVTSIVWGVPLQIPVAIANDAPCQLGPEIVQELLLAKQYFDQLCSNFVHQVLDREDVKQAQRRREDTEQAHQ</sequence>
<evidence type="ECO:0000313" key="2">
    <source>
        <dbReference type="Proteomes" id="UP000326924"/>
    </source>
</evidence>
<keyword evidence="2" id="KW-1185">Reference proteome</keyword>
<name>A0A5J5ENA9_9PEZI</name>
<organism evidence="1 2">
    <name type="scientific">Sphaerosporella brunnea</name>
    <dbReference type="NCBI Taxonomy" id="1250544"/>
    <lineage>
        <taxon>Eukaryota</taxon>
        <taxon>Fungi</taxon>
        <taxon>Dikarya</taxon>
        <taxon>Ascomycota</taxon>
        <taxon>Pezizomycotina</taxon>
        <taxon>Pezizomycetes</taxon>
        <taxon>Pezizales</taxon>
        <taxon>Pyronemataceae</taxon>
        <taxon>Sphaerosporella</taxon>
    </lineage>
</organism>
<dbReference type="Proteomes" id="UP000326924">
    <property type="component" value="Unassembled WGS sequence"/>
</dbReference>
<dbReference type="AlphaFoldDB" id="A0A5J5ENA9"/>
<comment type="caution">
    <text evidence="1">The sequence shown here is derived from an EMBL/GenBank/DDBJ whole genome shotgun (WGS) entry which is preliminary data.</text>
</comment>
<dbReference type="EMBL" id="VXIS01000195">
    <property type="protein sequence ID" value="KAA8897633.1"/>
    <property type="molecule type" value="Genomic_DNA"/>
</dbReference>
<evidence type="ECO:0000313" key="1">
    <source>
        <dbReference type="EMBL" id="KAA8897633.1"/>
    </source>
</evidence>
<dbReference type="InParanoid" id="A0A5J5ENA9"/>